<reference evidence="1" key="1">
    <citation type="submission" date="2021-02" db="EMBL/GenBank/DDBJ databases">
        <authorList>
            <consortium name="DOE Joint Genome Institute"/>
            <person name="Ahrendt S."/>
            <person name="Looney B.P."/>
            <person name="Miyauchi S."/>
            <person name="Morin E."/>
            <person name="Drula E."/>
            <person name="Courty P.E."/>
            <person name="Chicoki N."/>
            <person name="Fauchery L."/>
            <person name="Kohler A."/>
            <person name="Kuo A."/>
            <person name="Labutti K."/>
            <person name="Pangilinan J."/>
            <person name="Lipzen A."/>
            <person name="Riley R."/>
            <person name="Andreopoulos W."/>
            <person name="He G."/>
            <person name="Johnson J."/>
            <person name="Barry K.W."/>
            <person name="Grigoriev I.V."/>
            <person name="Nagy L."/>
            <person name="Hibbett D."/>
            <person name="Henrissat B."/>
            <person name="Matheny P.B."/>
            <person name="Labbe J."/>
            <person name="Martin F."/>
        </authorList>
    </citation>
    <scope>NUCLEOTIDE SEQUENCE</scope>
    <source>
        <strain evidence="1">EC-137</strain>
    </source>
</reference>
<proteinExistence type="predicted"/>
<reference evidence="1" key="2">
    <citation type="journal article" date="2022" name="New Phytol.">
        <title>Evolutionary transition to the ectomycorrhizal habit in the genomes of a hyperdiverse lineage of mushroom-forming fungi.</title>
        <authorList>
            <person name="Looney B."/>
            <person name="Miyauchi S."/>
            <person name="Morin E."/>
            <person name="Drula E."/>
            <person name="Courty P.E."/>
            <person name="Kohler A."/>
            <person name="Kuo A."/>
            <person name="LaButti K."/>
            <person name="Pangilinan J."/>
            <person name="Lipzen A."/>
            <person name="Riley R."/>
            <person name="Andreopoulos W."/>
            <person name="He G."/>
            <person name="Johnson J."/>
            <person name="Nolan M."/>
            <person name="Tritt A."/>
            <person name="Barry K.W."/>
            <person name="Grigoriev I.V."/>
            <person name="Nagy L.G."/>
            <person name="Hibbett D."/>
            <person name="Henrissat B."/>
            <person name="Matheny P.B."/>
            <person name="Labbe J."/>
            <person name="Martin F.M."/>
        </authorList>
    </citation>
    <scope>NUCLEOTIDE SEQUENCE</scope>
    <source>
        <strain evidence="1">EC-137</strain>
    </source>
</reference>
<sequence>MAGSKAKGKTSALPPPAHAPPTSAGSKKKKKKRVSAPPASAPAPSPDQLPPISYPPSPSPLPSPPHVMTAATAAAQEELLATAHELQRRLDADPAARVGADEMYWASLPENIDSFVRAVSPLYGACDDDGDGALGARGLKAQAMYTIAQRMAPGGVGGGVGAGAGGGKDEWLPALPLDPSVWSEPGFKLAMERMKAEGIVGMGMHGQDVGARGAAGQHAHGSTVDHYSKEEGDGECDDEDGDVLVEEAEFLLSYGPQGGGMVVEADVRTVTGPLAEEKGTKFVADKAFEAKKPKSSTTSSTVRPTPLSLPPSTFPPPL</sequence>
<protein>
    <submittedName>
        <fullName evidence="1">Uncharacterized protein</fullName>
    </submittedName>
</protein>
<comment type="caution">
    <text evidence="1">The sequence shown here is derived from an EMBL/GenBank/DDBJ whole genome shotgun (WGS) entry which is preliminary data.</text>
</comment>
<feature type="non-terminal residue" evidence="1">
    <location>
        <position position="318"/>
    </location>
</feature>
<name>A0ACB8Q4F1_9AGAM</name>
<accession>A0ACB8Q4F1</accession>
<dbReference type="Proteomes" id="UP000814128">
    <property type="component" value="Unassembled WGS sequence"/>
</dbReference>
<gene>
    <name evidence="1" type="ORF">K488DRAFT_92543</name>
</gene>
<keyword evidence="2" id="KW-1185">Reference proteome</keyword>
<organism evidence="1 2">
    <name type="scientific">Vararia minispora EC-137</name>
    <dbReference type="NCBI Taxonomy" id="1314806"/>
    <lineage>
        <taxon>Eukaryota</taxon>
        <taxon>Fungi</taxon>
        <taxon>Dikarya</taxon>
        <taxon>Basidiomycota</taxon>
        <taxon>Agaricomycotina</taxon>
        <taxon>Agaricomycetes</taxon>
        <taxon>Russulales</taxon>
        <taxon>Lachnocladiaceae</taxon>
        <taxon>Vararia</taxon>
    </lineage>
</organism>
<evidence type="ECO:0000313" key="1">
    <source>
        <dbReference type="EMBL" id="KAI0026466.1"/>
    </source>
</evidence>
<evidence type="ECO:0000313" key="2">
    <source>
        <dbReference type="Proteomes" id="UP000814128"/>
    </source>
</evidence>
<dbReference type="EMBL" id="MU274537">
    <property type="protein sequence ID" value="KAI0026466.1"/>
    <property type="molecule type" value="Genomic_DNA"/>
</dbReference>